<comment type="subcellular location">
    <subcellularLocation>
        <location evidence="1">Membrane</location>
    </subcellularLocation>
</comment>
<dbReference type="InterPro" id="IPR028082">
    <property type="entry name" value="Peripla_BP_I"/>
</dbReference>
<dbReference type="Proteomes" id="UP000095280">
    <property type="component" value="Unplaced"/>
</dbReference>
<organism evidence="6 7">
    <name type="scientific">Macrostomum lignano</name>
    <dbReference type="NCBI Taxonomy" id="282301"/>
    <lineage>
        <taxon>Eukaryota</taxon>
        <taxon>Metazoa</taxon>
        <taxon>Spiralia</taxon>
        <taxon>Lophotrochozoa</taxon>
        <taxon>Platyhelminthes</taxon>
        <taxon>Rhabditophora</taxon>
        <taxon>Macrostomorpha</taxon>
        <taxon>Macrostomida</taxon>
        <taxon>Macrostomidae</taxon>
        <taxon>Macrostomum</taxon>
    </lineage>
</organism>
<dbReference type="AlphaFoldDB" id="A0A1I8ISB3"/>
<keyword evidence="4" id="KW-0472">Membrane</keyword>
<proteinExistence type="predicted"/>
<evidence type="ECO:0000259" key="5">
    <source>
        <dbReference type="Pfam" id="PF01094"/>
    </source>
</evidence>
<dbReference type="Pfam" id="PF01094">
    <property type="entry name" value="ANF_receptor"/>
    <property type="match status" value="1"/>
</dbReference>
<keyword evidence="2" id="KW-0812">Transmembrane</keyword>
<evidence type="ECO:0000313" key="6">
    <source>
        <dbReference type="Proteomes" id="UP000095280"/>
    </source>
</evidence>
<evidence type="ECO:0000313" key="7">
    <source>
        <dbReference type="WBParaSite" id="maker-uti_cns_0016305-snap-gene-0.2-mRNA-1"/>
    </source>
</evidence>
<keyword evidence="6" id="KW-1185">Reference proteome</keyword>
<protein>
    <submittedName>
        <fullName evidence="7">ANF_receptor domain-containing protein</fullName>
    </submittedName>
</protein>
<evidence type="ECO:0000256" key="2">
    <source>
        <dbReference type="ARBA" id="ARBA00022692"/>
    </source>
</evidence>
<evidence type="ECO:0000256" key="3">
    <source>
        <dbReference type="ARBA" id="ARBA00022989"/>
    </source>
</evidence>
<reference evidence="7" key="1">
    <citation type="submission" date="2016-11" db="UniProtKB">
        <authorList>
            <consortium name="WormBaseParasite"/>
        </authorList>
    </citation>
    <scope>IDENTIFICATION</scope>
</reference>
<dbReference type="SUPFAM" id="SSF53822">
    <property type="entry name" value="Periplasmic binding protein-like I"/>
    <property type="match status" value="1"/>
</dbReference>
<dbReference type="InterPro" id="IPR001828">
    <property type="entry name" value="ANF_lig-bd_rcpt"/>
</dbReference>
<sequence length="134" mass="14522">FGFTSGHDPSNLIDAAVSVLQTRAPDSVVLYYDSNQDSTIVEEAQTKLAANGIGSLTFSVDHLNSSALVEQMQKFVKNKIRHFLVIAAESTVGTILRSAADTKVMQQNYFWTVLDTGLSEATLLPYAIPNSNIA</sequence>
<dbReference type="GO" id="GO:0016020">
    <property type="term" value="C:membrane"/>
    <property type="evidence" value="ECO:0007669"/>
    <property type="project" value="UniProtKB-SubCell"/>
</dbReference>
<feature type="domain" description="Receptor ligand binding region" evidence="5">
    <location>
        <begin position="6"/>
        <end position="116"/>
    </location>
</feature>
<accession>A0A1I8ISB3</accession>
<dbReference type="WBParaSite" id="maker-uti_cns_0016305-snap-gene-0.2-mRNA-1">
    <property type="protein sequence ID" value="maker-uti_cns_0016305-snap-gene-0.2-mRNA-1"/>
    <property type="gene ID" value="maker-uti_cns_0016305-snap-gene-0.2"/>
</dbReference>
<keyword evidence="3" id="KW-1133">Transmembrane helix</keyword>
<evidence type="ECO:0000256" key="1">
    <source>
        <dbReference type="ARBA" id="ARBA00004370"/>
    </source>
</evidence>
<dbReference type="Gene3D" id="3.40.50.2300">
    <property type="match status" value="1"/>
</dbReference>
<evidence type="ECO:0000256" key="4">
    <source>
        <dbReference type="ARBA" id="ARBA00023136"/>
    </source>
</evidence>
<name>A0A1I8ISB3_9PLAT</name>